<accession>A0A7T6Z1L0</accession>
<protein>
    <recommendedName>
        <fullName evidence="3">Integrase SAM-like N-terminal domain-containing protein</fullName>
    </recommendedName>
</protein>
<dbReference type="RefSeq" id="WP_200127946.1">
    <property type="nucleotide sequence ID" value="NZ_CP054705.1"/>
</dbReference>
<dbReference type="KEGG" id="scia:HUG15_06620"/>
<dbReference type="EMBL" id="CP054705">
    <property type="protein sequence ID" value="QQK75295.1"/>
    <property type="molecule type" value="Genomic_DNA"/>
</dbReference>
<organism evidence="1 2">
    <name type="scientific">Salicibibacter cibarius</name>
    <dbReference type="NCBI Taxonomy" id="2743000"/>
    <lineage>
        <taxon>Bacteria</taxon>
        <taxon>Bacillati</taxon>
        <taxon>Bacillota</taxon>
        <taxon>Bacilli</taxon>
        <taxon>Bacillales</taxon>
        <taxon>Bacillaceae</taxon>
        <taxon>Salicibibacter</taxon>
    </lineage>
</organism>
<evidence type="ECO:0000313" key="2">
    <source>
        <dbReference type="Proteomes" id="UP000595823"/>
    </source>
</evidence>
<proteinExistence type="predicted"/>
<sequence length="64" mass="7702">MNQLDAILEVQKLADKNRKRKTATNEHYTYLHAINDFMSERGKKMHPDDADHLKTFLLRNFWIE</sequence>
<name>A0A7T6Z1L0_9BACI</name>
<reference evidence="1 2" key="1">
    <citation type="submission" date="2020-06" db="EMBL/GenBank/DDBJ databases">
        <title>Genomic analysis of Salicibibacter sp. NKC5-3.</title>
        <authorList>
            <person name="Oh Y.J."/>
        </authorList>
    </citation>
    <scope>NUCLEOTIDE SEQUENCE [LARGE SCALE GENOMIC DNA]</scope>
    <source>
        <strain evidence="1 2">NKC5-3</strain>
    </source>
</reference>
<gene>
    <name evidence="1" type="ORF">HUG15_06620</name>
</gene>
<dbReference type="AlphaFoldDB" id="A0A7T6Z1L0"/>
<dbReference type="Proteomes" id="UP000595823">
    <property type="component" value="Chromosome"/>
</dbReference>
<keyword evidence="2" id="KW-1185">Reference proteome</keyword>
<evidence type="ECO:0000313" key="1">
    <source>
        <dbReference type="EMBL" id="QQK75295.1"/>
    </source>
</evidence>
<evidence type="ECO:0008006" key="3">
    <source>
        <dbReference type="Google" id="ProtNLM"/>
    </source>
</evidence>